<dbReference type="Gene3D" id="3.40.50.2300">
    <property type="match status" value="1"/>
</dbReference>
<reference evidence="2 3" key="1">
    <citation type="submission" date="2019-09" db="EMBL/GenBank/DDBJ databases">
        <title>YIM 48816 draft genome.</title>
        <authorList>
            <person name="Jiang L."/>
        </authorList>
    </citation>
    <scope>NUCLEOTIDE SEQUENCE [LARGE SCALE GENOMIC DNA]</scope>
    <source>
        <strain evidence="2 3">YIM 48816</strain>
    </source>
</reference>
<feature type="domain" description="Response regulatory" evidence="1">
    <location>
        <begin position="24"/>
        <end position="95"/>
    </location>
</feature>
<dbReference type="SUPFAM" id="SSF52172">
    <property type="entry name" value="CheY-like"/>
    <property type="match status" value="1"/>
</dbReference>
<dbReference type="EMBL" id="VZZK01000003">
    <property type="protein sequence ID" value="KAB1080840.1"/>
    <property type="molecule type" value="Genomic_DNA"/>
</dbReference>
<name>A0A6L3T272_9HYPH</name>
<evidence type="ECO:0000259" key="1">
    <source>
        <dbReference type="Pfam" id="PF00072"/>
    </source>
</evidence>
<comment type="caution">
    <text evidence="2">The sequence shown here is derived from an EMBL/GenBank/DDBJ whole genome shotgun (WGS) entry which is preliminary data.</text>
</comment>
<accession>A0A6L3T272</accession>
<dbReference type="Pfam" id="PF00072">
    <property type="entry name" value="Response_reg"/>
    <property type="match status" value="1"/>
</dbReference>
<sequence>MIRSTAGEPTSLPGPASAPRSMVFVVDDPGIREALAGLFRSVDLAAATFASVAEFLQSPRPDGLGCLVVDVRLPGLSGLDFQAQMAELGLHLPITCQQSHHGAHPGRPPRERLVVQLHPPPARVRRPLRPAYPPGY</sequence>
<dbReference type="AlphaFoldDB" id="A0A6L3T272"/>
<dbReference type="GO" id="GO:0000160">
    <property type="term" value="P:phosphorelay signal transduction system"/>
    <property type="evidence" value="ECO:0007669"/>
    <property type="project" value="InterPro"/>
</dbReference>
<organism evidence="2 3">
    <name type="scientific">Methylobacterium soli</name>
    <dbReference type="NCBI Taxonomy" id="553447"/>
    <lineage>
        <taxon>Bacteria</taxon>
        <taxon>Pseudomonadati</taxon>
        <taxon>Pseudomonadota</taxon>
        <taxon>Alphaproteobacteria</taxon>
        <taxon>Hyphomicrobiales</taxon>
        <taxon>Methylobacteriaceae</taxon>
        <taxon>Methylobacterium</taxon>
    </lineage>
</organism>
<dbReference type="InterPro" id="IPR011006">
    <property type="entry name" value="CheY-like_superfamily"/>
</dbReference>
<dbReference type="Proteomes" id="UP000474159">
    <property type="component" value="Unassembled WGS sequence"/>
</dbReference>
<evidence type="ECO:0000313" key="3">
    <source>
        <dbReference type="Proteomes" id="UP000474159"/>
    </source>
</evidence>
<proteinExistence type="predicted"/>
<dbReference type="InterPro" id="IPR001789">
    <property type="entry name" value="Sig_transdc_resp-reg_receiver"/>
</dbReference>
<keyword evidence="3" id="KW-1185">Reference proteome</keyword>
<gene>
    <name evidence="2" type="ORF">F6X53_03815</name>
</gene>
<dbReference type="OrthoDB" id="9782655at2"/>
<evidence type="ECO:0000313" key="2">
    <source>
        <dbReference type="EMBL" id="KAB1080840.1"/>
    </source>
</evidence>
<protein>
    <submittedName>
        <fullName evidence="2">Response regulator</fullName>
    </submittedName>
</protein>